<evidence type="ECO:0000313" key="2">
    <source>
        <dbReference type="EMBL" id="VAW81203.1"/>
    </source>
</evidence>
<protein>
    <submittedName>
        <fullName evidence="2">Uncharacterized protein</fullName>
    </submittedName>
</protein>
<evidence type="ECO:0000256" key="1">
    <source>
        <dbReference type="SAM" id="Phobius"/>
    </source>
</evidence>
<dbReference type="AlphaFoldDB" id="A0A3B0YZ11"/>
<keyword evidence="1" id="KW-1133">Transmembrane helix</keyword>
<keyword evidence="1" id="KW-0472">Membrane</keyword>
<name>A0A3B0YZ11_9ZZZZ</name>
<sequence length="62" mass="6875">MPMWSKILVAIFLVIMIVKLWPAANHMLKHGPKGSGDDWKAALFPIAAVIGFVIFLILMVRG</sequence>
<dbReference type="EMBL" id="UOFM01000386">
    <property type="protein sequence ID" value="VAW81203.1"/>
    <property type="molecule type" value="Genomic_DNA"/>
</dbReference>
<accession>A0A3B0YZ11</accession>
<feature type="transmembrane region" description="Helical" evidence="1">
    <location>
        <begin position="41"/>
        <end position="60"/>
    </location>
</feature>
<gene>
    <name evidence="2" type="ORF">MNBD_GAMMA14-1359</name>
</gene>
<keyword evidence="1" id="KW-0812">Transmembrane</keyword>
<organism evidence="2">
    <name type="scientific">hydrothermal vent metagenome</name>
    <dbReference type="NCBI Taxonomy" id="652676"/>
    <lineage>
        <taxon>unclassified sequences</taxon>
        <taxon>metagenomes</taxon>
        <taxon>ecological metagenomes</taxon>
    </lineage>
</organism>
<reference evidence="2" key="1">
    <citation type="submission" date="2018-06" db="EMBL/GenBank/DDBJ databases">
        <authorList>
            <person name="Zhirakovskaya E."/>
        </authorList>
    </citation>
    <scope>NUCLEOTIDE SEQUENCE</scope>
</reference>
<proteinExistence type="predicted"/>